<dbReference type="RefSeq" id="WP_283431001.1">
    <property type="nucleotide sequence ID" value="NZ_FXUG01000001.1"/>
</dbReference>
<evidence type="ECO:0000259" key="1">
    <source>
        <dbReference type="PROSITE" id="PS50925"/>
    </source>
</evidence>
<feature type="domain" description="BLUF" evidence="1">
    <location>
        <begin position="1"/>
        <end position="94"/>
    </location>
</feature>
<name>A0ABY1PRU5_9BACT</name>
<keyword evidence="3" id="KW-1185">Reference proteome</keyword>
<dbReference type="Gene3D" id="3.30.70.100">
    <property type="match status" value="1"/>
</dbReference>
<reference evidence="2 3" key="1">
    <citation type="submission" date="2017-05" db="EMBL/GenBank/DDBJ databases">
        <authorList>
            <person name="Varghese N."/>
            <person name="Submissions S."/>
        </authorList>
    </citation>
    <scope>NUCLEOTIDE SEQUENCE [LARGE SCALE GENOMIC DNA]</scope>
    <source>
        <strain evidence="2 3">DSM 25457</strain>
    </source>
</reference>
<dbReference type="InterPro" id="IPR036046">
    <property type="entry name" value="Acylphosphatase-like_dom_sf"/>
</dbReference>
<dbReference type="InterPro" id="IPR007024">
    <property type="entry name" value="BLUF_domain"/>
</dbReference>
<dbReference type="SMART" id="SM01034">
    <property type="entry name" value="BLUF"/>
    <property type="match status" value="1"/>
</dbReference>
<sequence length="140" mass="15816">MFELVYCSAATRGMTALDLQNLLEVSRRNNALLDVTGILIYSERTREFIQLLEGEKDCVEQLMLTIAADERHTSVDVMYRGGITDRSFKDWSMAFRQFEELDPELIEGYTTFNADSLSASTCGGKETRARTILSALSKEL</sequence>
<evidence type="ECO:0000313" key="2">
    <source>
        <dbReference type="EMBL" id="SMP42662.1"/>
    </source>
</evidence>
<gene>
    <name evidence="2" type="ORF">SAMN06265222_101824</name>
</gene>
<comment type="caution">
    <text evidence="2">The sequence shown here is derived from an EMBL/GenBank/DDBJ whole genome shotgun (WGS) entry which is preliminary data.</text>
</comment>
<organism evidence="2 3">
    <name type="scientific">Neorhodopirellula lusitana</name>
    <dbReference type="NCBI Taxonomy" id="445327"/>
    <lineage>
        <taxon>Bacteria</taxon>
        <taxon>Pseudomonadati</taxon>
        <taxon>Planctomycetota</taxon>
        <taxon>Planctomycetia</taxon>
        <taxon>Pirellulales</taxon>
        <taxon>Pirellulaceae</taxon>
        <taxon>Neorhodopirellula</taxon>
    </lineage>
</organism>
<dbReference type="Proteomes" id="UP001158067">
    <property type="component" value="Unassembled WGS sequence"/>
</dbReference>
<dbReference type="SUPFAM" id="SSF54975">
    <property type="entry name" value="Acylphosphatase/BLUF domain-like"/>
    <property type="match status" value="1"/>
</dbReference>
<evidence type="ECO:0000313" key="3">
    <source>
        <dbReference type="Proteomes" id="UP001158067"/>
    </source>
</evidence>
<protein>
    <submittedName>
        <fullName evidence="2">Sensors of blue-light using FAD</fullName>
    </submittedName>
</protein>
<dbReference type="PROSITE" id="PS50925">
    <property type="entry name" value="BLUF"/>
    <property type="match status" value="1"/>
</dbReference>
<dbReference type="Pfam" id="PF04940">
    <property type="entry name" value="BLUF"/>
    <property type="match status" value="1"/>
</dbReference>
<dbReference type="EMBL" id="FXUG01000001">
    <property type="protein sequence ID" value="SMP42662.1"/>
    <property type="molecule type" value="Genomic_DNA"/>
</dbReference>
<proteinExistence type="predicted"/>
<accession>A0ABY1PRU5</accession>